<keyword evidence="2" id="KW-0238">DNA-binding</keyword>
<sequence length="217" mass="23246">MESSSNVPRRPGRPVGGGPSVAMELKVLEVASGSDVIGAVYDFAKRYQVDVGIISAYGMVSNITIYQPQPFPDFPIRKFYHLYHLVSIKGSFYGSVNSNRPATPFDSHFVSFTDCDGQYHAGIIKGGITAKNTVVLGVSLIRGTTCSIKLPLPPPPRALPPFPAQNEDMPTEPFGLNEILSGTGRSMTAFGVPSVASQAKLNVWKSLASGSSTSFFK</sequence>
<name>A0A2U1MT23_ARTAN</name>
<evidence type="ECO:0000256" key="2">
    <source>
        <dbReference type="ARBA" id="ARBA00023125"/>
    </source>
</evidence>
<evidence type="ECO:0000313" key="6">
    <source>
        <dbReference type="Proteomes" id="UP000245207"/>
    </source>
</evidence>
<reference evidence="5 6" key="1">
    <citation type="journal article" date="2018" name="Mol. Plant">
        <title>The genome of Artemisia annua provides insight into the evolution of Asteraceae family and artemisinin biosynthesis.</title>
        <authorList>
            <person name="Shen Q."/>
            <person name="Zhang L."/>
            <person name="Liao Z."/>
            <person name="Wang S."/>
            <person name="Yan T."/>
            <person name="Shi P."/>
            <person name="Liu M."/>
            <person name="Fu X."/>
            <person name="Pan Q."/>
            <person name="Wang Y."/>
            <person name="Lv Z."/>
            <person name="Lu X."/>
            <person name="Zhang F."/>
            <person name="Jiang W."/>
            <person name="Ma Y."/>
            <person name="Chen M."/>
            <person name="Hao X."/>
            <person name="Li L."/>
            <person name="Tang Y."/>
            <person name="Lv G."/>
            <person name="Zhou Y."/>
            <person name="Sun X."/>
            <person name="Brodelius P.E."/>
            <person name="Rose J.K.C."/>
            <person name="Tang K."/>
        </authorList>
    </citation>
    <scope>NUCLEOTIDE SEQUENCE [LARGE SCALE GENOMIC DNA]</scope>
    <source>
        <strain evidence="6">cv. Huhao1</strain>
        <tissue evidence="5">Leaf</tissue>
    </source>
</reference>
<protein>
    <submittedName>
        <fullName evidence="5">AT-hook motif nuclear-localized protein 17</fullName>
    </submittedName>
</protein>
<feature type="domain" description="PPC" evidence="4">
    <location>
        <begin position="20"/>
        <end position="165"/>
    </location>
</feature>
<dbReference type="Proteomes" id="UP000245207">
    <property type="component" value="Unassembled WGS sequence"/>
</dbReference>
<dbReference type="Gene3D" id="3.30.1330.80">
    <property type="entry name" value="Hypothetical protein, similar to alpha- acetolactate decarboxylase, domain 2"/>
    <property type="match status" value="1"/>
</dbReference>
<dbReference type="GO" id="GO:0005634">
    <property type="term" value="C:nucleus"/>
    <property type="evidence" value="ECO:0007669"/>
    <property type="project" value="TreeGrafter"/>
</dbReference>
<evidence type="ECO:0000256" key="3">
    <source>
        <dbReference type="ARBA" id="ARBA00023163"/>
    </source>
</evidence>
<dbReference type="GO" id="GO:0003680">
    <property type="term" value="F:minor groove of adenine-thymine-rich DNA binding"/>
    <property type="evidence" value="ECO:0007669"/>
    <property type="project" value="InterPro"/>
</dbReference>
<dbReference type="PANTHER" id="PTHR31100">
    <property type="entry name" value="AT-HOOK MOTIF NUCLEAR-LOCALIZED PROTEIN 15"/>
    <property type="match status" value="1"/>
</dbReference>
<evidence type="ECO:0000256" key="1">
    <source>
        <dbReference type="ARBA" id="ARBA00023015"/>
    </source>
</evidence>
<dbReference type="InterPro" id="IPR014476">
    <property type="entry name" value="AHL15-29"/>
</dbReference>
<dbReference type="InterPro" id="IPR005175">
    <property type="entry name" value="PPC_dom"/>
</dbReference>
<dbReference type="GO" id="GO:0003700">
    <property type="term" value="F:DNA-binding transcription factor activity"/>
    <property type="evidence" value="ECO:0007669"/>
    <property type="project" value="TreeGrafter"/>
</dbReference>
<keyword evidence="6" id="KW-1185">Reference proteome</keyword>
<proteinExistence type="predicted"/>
<evidence type="ECO:0000313" key="5">
    <source>
        <dbReference type="EMBL" id="PWA64403.1"/>
    </source>
</evidence>
<gene>
    <name evidence="5" type="ORF">CTI12_AA207210</name>
</gene>
<keyword evidence="1" id="KW-0805">Transcription regulation</keyword>
<evidence type="ECO:0000259" key="4">
    <source>
        <dbReference type="PROSITE" id="PS51742"/>
    </source>
</evidence>
<dbReference type="SUPFAM" id="SSF117856">
    <property type="entry name" value="AF0104/ALDC/Ptd012-like"/>
    <property type="match status" value="1"/>
</dbReference>
<dbReference type="EMBL" id="PKPP01004429">
    <property type="protein sequence ID" value="PWA64403.1"/>
    <property type="molecule type" value="Genomic_DNA"/>
</dbReference>
<accession>A0A2U1MT23</accession>
<dbReference type="STRING" id="35608.A0A2U1MT23"/>
<organism evidence="5 6">
    <name type="scientific">Artemisia annua</name>
    <name type="common">Sweet wormwood</name>
    <dbReference type="NCBI Taxonomy" id="35608"/>
    <lineage>
        <taxon>Eukaryota</taxon>
        <taxon>Viridiplantae</taxon>
        <taxon>Streptophyta</taxon>
        <taxon>Embryophyta</taxon>
        <taxon>Tracheophyta</taxon>
        <taxon>Spermatophyta</taxon>
        <taxon>Magnoliopsida</taxon>
        <taxon>eudicotyledons</taxon>
        <taxon>Gunneridae</taxon>
        <taxon>Pentapetalae</taxon>
        <taxon>asterids</taxon>
        <taxon>campanulids</taxon>
        <taxon>Asterales</taxon>
        <taxon>Asteraceae</taxon>
        <taxon>Asteroideae</taxon>
        <taxon>Anthemideae</taxon>
        <taxon>Artemisiinae</taxon>
        <taxon>Artemisia</taxon>
    </lineage>
</organism>
<keyword evidence="3" id="KW-0804">Transcription</keyword>
<dbReference type="Pfam" id="PF03479">
    <property type="entry name" value="PCC"/>
    <property type="match status" value="1"/>
</dbReference>
<dbReference type="OrthoDB" id="1745983at2759"/>
<comment type="caution">
    <text evidence="5">The sequence shown here is derived from an EMBL/GenBank/DDBJ whole genome shotgun (WGS) entry which is preliminary data.</text>
</comment>
<dbReference type="PANTHER" id="PTHR31100:SF63">
    <property type="entry name" value="AT-HOOK MOTIF NUCLEAR-LOCALIZED PROTEIN"/>
    <property type="match status" value="1"/>
</dbReference>
<dbReference type="CDD" id="cd11378">
    <property type="entry name" value="DUF296"/>
    <property type="match status" value="1"/>
</dbReference>
<dbReference type="AlphaFoldDB" id="A0A2U1MT23"/>
<dbReference type="PROSITE" id="PS51742">
    <property type="entry name" value="PPC"/>
    <property type="match status" value="1"/>
</dbReference>